<keyword evidence="5" id="KW-0804">Transcription</keyword>
<proteinExistence type="predicted"/>
<dbReference type="GO" id="GO:0000981">
    <property type="term" value="F:DNA-binding transcription factor activity, RNA polymerase II-specific"/>
    <property type="evidence" value="ECO:0007669"/>
    <property type="project" value="TreeGrafter"/>
</dbReference>
<evidence type="ECO:0000256" key="7">
    <source>
        <dbReference type="ARBA" id="ARBA00057176"/>
    </source>
</evidence>
<dbReference type="OrthoDB" id="3257095at2759"/>
<feature type="coiled-coil region" evidence="11">
    <location>
        <begin position="569"/>
        <end position="603"/>
    </location>
</feature>
<keyword evidence="4" id="KW-0238">DNA-binding</keyword>
<dbReference type="PROSITE" id="PS50888">
    <property type="entry name" value="BHLH"/>
    <property type="match status" value="1"/>
</dbReference>
<comment type="subcellular location">
    <subcellularLocation>
        <location evidence="1">Nucleus</location>
    </subcellularLocation>
</comment>
<dbReference type="GO" id="GO:0000978">
    <property type="term" value="F:RNA polymerase II cis-regulatory region sequence-specific DNA binding"/>
    <property type="evidence" value="ECO:0007669"/>
    <property type="project" value="TreeGrafter"/>
</dbReference>
<keyword evidence="15" id="KW-1185">Reference proteome</keyword>
<dbReference type="EMBL" id="OU895879">
    <property type="protein sequence ID" value="CAH1730753.1"/>
    <property type="molecule type" value="Genomic_DNA"/>
</dbReference>
<organism evidence="14 15">
    <name type="scientific">Chironomus riparius</name>
    <dbReference type="NCBI Taxonomy" id="315576"/>
    <lineage>
        <taxon>Eukaryota</taxon>
        <taxon>Metazoa</taxon>
        <taxon>Ecdysozoa</taxon>
        <taxon>Arthropoda</taxon>
        <taxon>Hexapoda</taxon>
        <taxon>Insecta</taxon>
        <taxon>Pterygota</taxon>
        <taxon>Neoptera</taxon>
        <taxon>Endopterygota</taxon>
        <taxon>Diptera</taxon>
        <taxon>Nematocera</taxon>
        <taxon>Chironomoidea</taxon>
        <taxon>Chironomidae</taxon>
        <taxon>Chironominae</taxon>
        <taxon>Chironomus</taxon>
    </lineage>
</organism>
<evidence type="ECO:0000256" key="3">
    <source>
        <dbReference type="ARBA" id="ARBA00023015"/>
    </source>
</evidence>
<dbReference type="PANTHER" id="PTHR11969:SF99">
    <property type="entry name" value="MAX-BINDING PROTEIN MNT"/>
    <property type="match status" value="1"/>
</dbReference>
<dbReference type="GO" id="GO:0005634">
    <property type="term" value="C:nucleus"/>
    <property type="evidence" value="ECO:0007669"/>
    <property type="project" value="UniProtKB-SubCell"/>
</dbReference>
<dbReference type="Gene3D" id="4.10.280.10">
    <property type="entry name" value="Helix-loop-helix DNA-binding domain"/>
    <property type="match status" value="1"/>
</dbReference>
<feature type="compositionally biased region" description="Basic and acidic residues" evidence="12">
    <location>
        <begin position="255"/>
        <end position="269"/>
    </location>
</feature>
<dbReference type="InterPro" id="IPR011598">
    <property type="entry name" value="bHLH_dom"/>
</dbReference>
<gene>
    <name evidence="14" type="ORF">CHIRRI_LOCUS12751</name>
</gene>
<evidence type="ECO:0000256" key="4">
    <source>
        <dbReference type="ARBA" id="ARBA00023125"/>
    </source>
</evidence>
<evidence type="ECO:0000256" key="11">
    <source>
        <dbReference type="SAM" id="Coils"/>
    </source>
</evidence>
<name>A0A9P0J7X5_9DIPT</name>
<feature type="region of interest" description="Disordered" evidence="12">
    <location>
        <begin position="255"/>
        <end position="277"/>
    </location>
</feature>
<evidence type="ECO:0000256" key="10">
    <source>
        <dbReference type="ARBA" id="ARBA00083368"/>
    </source>
</evidence>
<evidence type="ECO:0000256" key="2">
    <source>
        <dbReference type="ARBA" id="ARBA00022491"/>
    </source>
</evidence>
<feature type="region of interest" description="Disordered" evidence="12">
    <location>
        <begin position="901"/>
        <end position="921"/>
    </location>
</feature>
<evidence type="ECO:0000256" key="5">
    <source>
        <dbReference type="ARBA" id="ARBA00023163"/>
    </source>
</evidence>
<evidence type="ECO:0000256" key="9">
    <source>
        <dbReference type="ARBA" id="ARBA00070444"/>
    </source>
</evidence>
<dbReference type="SUPFAM" id="SSF47459">
    <property type="entry name" value="HLH, helix-loop-helix DNA-binding domain"/>
    <property type="match status" value="1"/>
</dbReference>
<keyword evidence="11" id="KW-0175">Coiled coil</keyword>
<dbReference type="PANTHER" id="PTHR11969">
    <property type="entry name" value="MAX DIMERIZATION, MAD"/>
    <property type="match status" value="1"/>
</dbReference>
<evidence type="ECO:0000256" key="6">
    <source>
        <dbReference type="ARBA" id="ARBA00023242"/>
    </source>
</evidence>
<evidence type="ECO:0000313" key="14">
    <source>
        <dbReference type="EMBL" id="CAH1730753.1"/>
    </source>
</evidence>
<evidence type="ECO:0000256" key="8">
    <source>
        <dbReference type="ARBA" id="ARBA00062701"/>
    </source>
</evidence>
<accession>A0A9P0J7X5</accession>
<evidence type="ECO:0000256" key="1">
    <source>
        <dbReference type="ARBA" id="ARBA00004123"/>
    </source>
</evidence>
<dbReference type="GO" id="GO:0046983">
    <property type="term" value="F:protein dimerization activity"/>
    <property type="evidence" value="ECO:0007669"/>
    <property type="project" value="InterPro"/>
</dbReference>
<feature type="compositionally biased region" description="Low complexity" evidence="12">
    <location>
        <begin position="502"/>
        <end position="515"/>
    </location>
</feature>
<protein>
    <recommendedName>
        <fullName evidence="9">Max-binding protein MNT</fullName>
    </recommendedName>
    <alternativeName>
        <fullName evidence="10">Myc antagonist MNT</fullName>
    </alternativeName>
</protein>
<comment type="function">
    <text evidence="7">Binds DNA as a heterodimer with MAX and represses transcription. Binds to the canonical E box sequence 5'-CACGTG-3' and, with higher affinity, to 5'-CACGCG-3'.</text>
</comment>
<evidence type="ECO:0000259" key="13">
    <source>
        <dbReference type="PROSITE" id="PS50888"/>
    </source>
</evidence>
<feature type="domain" description="BHLH" evidence="13">
    <location>
        <begin position="520"/>
        <end position="572"/>
    </location>
</feature>
<reference evidence="14" key="2">
    <citation type="submission" date="2022-10" db="EMBL/GenBank/DDBJ databases">
        <authorList>
            <consortium name="ENA_rothamsted_submissions"/>
            <consortium name="culmorum"/>
            <person name="King R."/>
        </authorList>
    </citation>
    <scope>NUCLEOTIDE SEQUENCE</scope>
</reference>
<sequence>MTSLSCGVDALLRAAQYLQYLEEQESGQQLYRPIVLENPPMSTEIKTHLIIRKKRKRIKQKPPFHRVMNKPNQVLNNYYNEASLRTKLSFRAIRETNNALSSINSTSIYTNHSHLTATASYLVTSLTDNGICDGMNSCHLTESWANYINQHANLPLSQISSHIPILNSYIPFHSTSLELQHSPPTNSCHLNQHSQHNHQNYYFYKNYLESIYTSLNHYKYAKMTEESKSDTHPQQCLMRDEFSRHIKLDFEQTMKKETEDSYENDKTPQNDDSNVNAIEPDFNQKAKTCIKFQDRNKKLDFKINFRDENRKVNGCFYDSESISPGSRESTMNVSFAPPKKKWLKTHYMSSKSDDLKPVETVSSPTPSLVVISRPSVNFNPQSVSIDLSKTTGNSIPLSTLSNGTNSITIYNIDESQTSLNLSTESSGYVSNSTTSSLGNVSLNQSVTNGDEMEVDIKSIPITAPTTLVLDQRIPALQTQTFCALPMPQSSSSSSSVGRRRTISSNSNSSALRSPSTVRAGTREVHNKLEKNRRAHLKECFESLKRQLPVTADEKKTSNLSILGAAIRHIQFLKRKEREYEHEMERLAKEKIAAQNRILFLKRELAQWDVDFSKILPEQTDINAVKSERSESESSIKNGMLYNPSTSLSTINASSSPSNASATNITNNVVNGSAVSPPPRITTLVNSPAINSVTPLSLTTKDEAPSPTNLSINPVKISAKSSLINSSIPTSLIGNGSSIPATLSLKTNDSPVCQTMPLNLNANASISTISQPLNGLKNGFKTYNSKETKGTKSSSPIITNLPSVPACITPTQLTNNSLNSKIDQNDPPTKLIKLINGSAILAPVDKDNKMIHSGQLTLQQVVGGSSLVVSPTIQLLTSPQGFKVINQPNGLTTIELSPQINGQQSTIQQQHRPTHQNSQPGNLQKLLLNGNGTSTTNINTISIPTLTQHTNGGTNHRLAPGGAELNLLPSNSTTSNGAIYRNQGKLIVKETNNSSRVHVVQSTPALVVTQPQNNTTMTHIITSSSQYAGKVREIQCFISSQQHNNI</sequence>
<keyword evidence="2" id="KW-0678">Repressor</keyword>
<feature type="region of interest" description="Disordered" evidence="12">
    <location>
        <begin position="484"/>
        <end position="528"/>
    </location>
</feature>
<dbReference type="AlphaFoldDB" id="A0A9P0J7X5"/>
<keyword evidence="6" id="KW-0539">Nucleus</keyword>
<keyword evidence="3" id="KW-0805">Transcription regulation</keyword>
<dbReference type="CDD" id="cd11402">
    <property type="entry name" value="bHLHzip_Mnt"/>
    <property type="match status" value="1"/>
</dbReference>
<dbReference type="Proteomes" id="UP001153620">
    <property type="component" value="Chromosome 3"/>
</dbReference>
<dbReference type="FunFam" id="4.10.280.10:FF:000034">
    <property type="entry name" value="MAX network transcriptional repressor"/>
    <property type="match status" value="1"/>
</dbReference>
<dbReference type="InterPro" id="IPR036638">
    <property type="entry name" value="HLH_DNA-bd_sf"/>
</dbReference>
<evidence type="ECO:0000313" key="15">
    <source>
        <dbReference type="Proteomes" id="UP001153620"/>
    </source>
</evidence>
<comment type="subunit">
    <text evidence="8">Efficient DNA binding requires dimerization with another bHLH protein. Binds DNA as a homodimer or a heterodimer with MAX.</text>
</comment>
<dbReference type="Pfam" id="PF00010">
    <property type="entry name" value="HLH"/>
    <property type="match status" value="1"/>
</dbReference>
<evidence type="ECO:0000256" key="12">
    <source>
        <dbReference type="SAM" id="MobiDB-lite"/>
    </source>
</evidence>
<reference evidence="14" key="1">
    <citation type="submission" date="2022-01" db="EMBL/GenBank/DDBJ databases">
        <authorList>
            <person name="King R."/>
        </authorList>
    </citation>
    <scope>NUCLEOTIDE SEQUENCE</scope>
</reference>
<dbReference type="SMART" id="SM00353">
    <property type="entry name" value="HLH"/>
    <property type="match status" value="1"/>
</dbReference>